<dbReference type="PANTHER" id="PTHR10666">
    <property type="entry name" value="UBIQUITIN"/>
    <property type="match status" value="1"/>
</dbReference>
<feature type="domain" description="Ubiquitin-like" evidence="2">
    <location>
        <begin position="77"/>
        <end position="128"/>
    </location>
</feature>
<accession>A0AAV6M9F2</accession>
<evidence type="ECO:0000313" key="4">
    <source>
        <dbReference type="Proteomes" id="UP000685013"/>
    </source>
</evidence>
<dbReference type="InterPro" id="IPR050158">
    <property type="entry name" value="Ubiquitin_ubiquitin-like"/>
</dbReference>
<keyword evidence="1" id="KW-1017">Isopeptide bond</keyword>
<dbReference type="AlphaFoldDB" id="A0AAV6M9F2"/>
<evidence type="ECO:0000256" key="1">
    <source>
        <dbReference type="ARBA" id="ARBA00022499"/>
    </source>
</evidence>
<keyword evidence="4" id="KW-1185">Reference proteome</keyword>
<gene>
    <name evidence="3" type="ORF">SDJN03_25009</name>
</gene>
<protein>
    <recommendedName>
        <fullName evidence="2">Ubiquitin-like domain-containing protein</fullName>
    </recommendedName>
</protein>
<evidence type="ECO:0000313" key="3">
    <source>
        <dbReference type="EMBL" id="KAG6577435.1"/>
    </source>
</evidence>
<dbReference type="Pfam" id="PF00240">
    <property type="entry name" value="ubiquitin"/>
    <property type="match status" value="2"/>
</dbReference>
<proteinExistence type="predicted"/>
<dbReference type="PROSITE" id="PS50053">
    <property type="entry name" value="UBIQUITIN_2"/>
    <property type="match status" value="2"/>
</dbReference>
<reference evidence="3 4" key="1">
    <citation type="journal article" date="2021" name="Hortic Res">
        <title>The domestication of Cucurbita argyrosperma as revealed by the genome of its wild relative.</title>
        <authorList>
            <person name="Barrera-Redondo J."/>
            <person name="Sanchez-de la Vega G."/>
            <person name="Aguirre-Liguori J.A."/>
            <person name="Castellanos-Morales G."/>
            <person name="Gutierrez-Guerrero Y.T."/>
            <person name="Aguirre-Dugua X."/>
            <person name="Aguirre-Planter E."/>
            <person name="Tenaillon M.I."/>
            <person name="Lira-Saade R."/>
            <person name="Eguiarte L.E."/>
        </authorList>
    </citation>
    <scope>NUCLEOTIDE SEQUENCE [LARGE SCALE GENOMIC DNA]</scope>
    <source>
        <strain evidence="3">JBR-2021</strain>
    </source>
</reference>
<comment type="caution">
    <text evidence="3">The sequence shown here is derived from an EMBL/GenBank/DDBJ whole genome shotgun (WGS) entry which is preliminary data.</text>
</comment>
<dbReference type="InterPro" id="IPR000626">
    <property type="entry name" value="Ubiquitin-like_dom"/>
</dbReference>
<feature type="non-terminal residue" evidence="3">
    <location>
        <position position="1"/>
    </location>
</feature>
<name>A0AAV6M9F2_9ROSI</name>
<feature type="domain" description="Ubiquitin-like" evidence="2">
    <location>
        <begin position="1"/>
        <end position="73"/>
    </location>
</feature>
<dbReference type="GO" id="GO:0003729">
    <property type="term" value="F:mRNA binding"/>
    <property type="evidence" value="ECO:0007669"/>
    <property type="project" value="UniProtKB-ARBA"/>
</dbReference>
<dbReference type="Proteomes" id="UP000685013">
    <property type="component" value="Chromosome 16"/>
</dbReference>
<evidence type="ECO:0000259" key="2">
    <source>
        <dbReference type="PROSITE" id="PS50053"/>
    </source>
</evidence>
<sequence length="128" mass="14036">MNVFVKSLRSGMILALDVSPSDTIGNVKAEIEANIGLSADTLRLIFAGKILDDCRTVAYYNIQNDSAMHLVFRGYEMDIFVKALSDGMVVSLHVLSSDSIANVKTKIEAKIGEPADTLRLVFRFYGGF</sequence>
<organism evidence="3 4">
    <name type="scientific">Cucurbita argyrosperma subsp. sororia</name>
    <dbReference type="NCBI Taxonomy" id="37648"/>
    <lineage>
        <taxon>Eukaryota</taxon>
        <taxon>Viridiplantae</taxon>
        <taxon>Streptophyta</taxon>
        <taxon>Embryophyta</taxon>
        <taxon>Tracheophyta</taxon>
        <taxon>Spermatophyta</taxon>
        <taxon>Magnoliopsida</taxon>
        <taxon>eudicotyledons</taxon>
        <taxon>Gunneridae</taxon>
        <taxon>Pentapetalae</taxon>
        <taxon>rosids</taxon>
        <taxon>fabids</taxon>
        <taxon>Cucurbitales</taxon>
        <taxon>Cucurbitaceae</taxon>
        <taxon>Cucurbiteae</taxon>
        <taxon>Cucurbita</taxon>
    </lineage>
</organism>
<dbReference type="EMBL" id="JAGKQH010000016">
    <property type="protein sequence ID" value="KAG6577435.1"/>
    <property type="molecule type" value="Genomic_DNA"/>
</dbReference>
<dbReference type="SMART" id="SM00213">
    <property type="entry name" value="UBQ"/>
    <property type="match status" value="1"/>
</dbReference>